<evidence type="ECO:0000256" key="1">
    <source>
        <dbReference type="SAM" id="SignalP"/>
    </source>
</evidence>
<name>A0A059KL59_9BURK</name>
<protein>
    <recommendedName>
        <fullName evidence="4">MBL fold metallo-hydrolase</fullName>
    </recommendedName>
</protein>
<proteinExistence type="predicted"/>
<dbReference type="InterPro" id="IPR036866">
    <property type="entry name" value="RibonucZ/Hydroxyglut_hydro"/>
</dbReference>
<evidence type="ECO:0000313" key="2">
    <source>
        <dbReference type="EMBL" id="KDB52075.1"/>
    </source>
</evidence>
<keyword evidence="3" id="KW-1185">Reference proteome</keyword>
<reference evidence="2 3" key="1">
    <citation type="journal article" date="2014" name="FEMS Microbiol. Ecol.">
        <title>Sphaerotilus natans encrusted with nanoball-shaped Fe(III) oxide minerals formed by nitrate-reducing mixotrophic Fe(II) oxidation.</title>
        <authorList>
            <person name="Park S."/>
            <person name="Kim D.H."/>
            <person name="Lee J.H."/>
            <person name="Hur H.G."/>
        </authorList>
    </citation>
    <scope>NUCLEOTIDE SEQUENCE [LARGE SCALE GENOMIC DNA]</scope>
    <source>
        <strain evidence="2 3">DSM 6575</strain>
    </source>
</reference>
<evidence type="ECO:0000313" key="3">
    <source>
        <dbReference type="Proteomes" id="UP000026714"/>
    </source>
</evidence>
<dbReference type="RefSeq" id="WP_162177975.1">
    <property type="nucleotide sequence ID" value="NZ_AZRA01000060.1"/>
</dbReference>
<accession>A0A059KL59</accession>
<feature type="signal peptide" evidence="1">
    <location>
        <begin position="1"/>
        <end position="23"/>
    </location>
</feature>
<feature type="chain" id="PRO_5001576520" description="MBL fold metallo-hydrolase" evidence="1">
    <location>
        <begin position="24"/>
        <end position="319"/>
    </location>
</feature>
<evidence type="ECO:0008006" key="4">
    <source>
        <dbReference type="Google" id="ProtNLM"/>
    </source>
</evidence>
<dbReference type="SUPFAM" id="SSF56281">
    <property type="entry name" value="Metallo-hydrolase/oxidoreductase"/>
    <property type="match status" value="1"/>
</dbReference>
<dbReference type="EMBL" id="AZRA01000060">
    <property type="protein sequence ID" value="KDB52075.1"/>
    <property type="molecule type" value="Genomic_DNA"/>
</dbReference>
<keyword evidence="1" id="KW-0732">Signal</keyword>
<organism evidence="2 3">
    <name type="scientific">Sphaerotilus natans subsp. natans DSM 6575</name>
    <dbReference type="NCBI Taxonomy" id="1286631"/>
    <lineage>
        <taxon>Bacteria</taxon>
        <taxon>Pseudomonadati</taxon>
        <taxon>Pseudomonadota</taxon>
        <taxon>Betaproteobacteria</taxon>
        <taxon>Burkholderiales</taxon>
        <taxon>Sphaerotilaceae</taxon>
        <taxon>Sphaerotilus</taxon>
    </lineage>
</organism>
<gene>
    <name evidence="2" type="ORF">X805_23490</name>
</gene>
<dbReference type="STRING" id="34103.SAMN05421778_10714"/>
<dbReference type="eggNOG" id="ENOG50312KP">
    <property type="taxonomic scope" value="Bacteria"/>
</dbReference>
<comment type="caution">
    <text evidence="2">The sequence shown here is derived from an EMBL/GenBank/DDBJ whole genome shotgun (WGS) entry which is preliminary data.</text>
</comment>
<dbReference type="Proteomes" id="UP000026714">
    <property type="component" value="Unassembled WGS sequence"/>
</dbReference>
<dbReference type="Gene3D" id="3.60.15.10">
    <property type="entry name" value="Ribonuclease Z/Hydroxyacylglutathione hydrolase-like"/>
    <property type="match status" value="1"/>
</dbReference>
<sequence>MPGPDTKTAALAMLLTAAGAASAAPAPCPGPALPIHALADGVWRISSSAGDSHAINQGRISNLLAVREGRRLWLLGSGPDARFARALDCQLARHAGRRVSDVIAPWPRPELVLGQGGLPTARRWAHEEVAAAMRERCPQCVERLAQRRDLPAGTPAEPVVLPNRLLRGASGQLGPWRWHRLMRSDSTAVTVWQLPRQRIATAHGLLWSDGAPDLRDARIAAMKASLQALSALQQQPDGPLQWLPEQGEMLGVEAPDGHLAYLETLERQADRAMEDGTQESDPPPPPEAAAMAAGLRHGLNWQHAWREAEARWFGATAPR</sequence>
<dbReference type="AlphaFoldDB" id="A0A059KL59"/>